<protein>
    <recommendedName>
        <fullName evidence="3">Restriction endonuclease</fullName>
    </recommendedName>
</protein>
<reference evidence="1 2" key="1">
    <citation type="submission" date="2018-10" db="EMBL/GenBank/DDBJ databases">
        <title>Genomic Encyclopedia of Archaeal and Bacterial Type Strains, Phase II (KMG-II): from individual species to whole genera.</title>
        <authorList>
            <person name="Goeker M."/>
        </authorList>
    </citation>
    <scope>NUCLEOTIDE SEQUENCE [LARGE SCALE GENOMIC DNA]</scope>
    <source>
        <strain evidence="1 2">DSM 14954</strain>
    </source>
</reference>
<gene>
    <name evidence="1" type="ORF">C8N24_0194</name>
</gene>
<name>A0A660L5L4_9ACTN</name>
<sequence length="137" mass="14972">MSLKETPMTRRLWQAIGGTLFEEFVAVAPGPRTGTRRLDGLVLPDEPTRIAGRGEVPDLVDRDVVVIQTKASRLGMNVLGQALFSAELLRPAGPRRIRTIALCTADDQVLRPLAERYGIEVVVDNGTGPRWLTDPAT</sequence>
<accession>A0A660L5L4</accession>
<keyword evidence="2" id="KW-1185">Reference proteome</keyword>
<evidence type="ECO:0008006" key="3">
    <source>
        <dbReference type="Google" id="ProtNLM"/>
    </source>
</evidence>
<organism evidence="1 2">
    <name type="scientific">Solirubrobacter pauli</name>
    <dbReference type="NCBI Taxonomy" id="166793"/>
    <lineage>
        <taxon>Bacteria</taxon>
        <taxon>Bacillati</taxon>
        <taxon>Actinomycetota</taxon>
        <taxon>Thermoleophilia</taxon>
        <taxon>Solirubrobacterales</taxon>
        <taxon>Solirubrobacteraceae</taxon>
        <taxon>Solirubrobacter</taxon>
    </lineage>
</organism>
<proteinExistence type="predicted"/>
<dbReference type="OrthoDB" id="1550840at2"/>
<comment type="caution">
    <text evidence="1">The sequence shown here is derived from an EMBL/GenBank/DDBJ whole genome shotgun (WGS) entry which is preliminary data.</text>
</comment>
<dbReference type="AlphaFoldDB" id="A0A660L5L4"/>
<dbReference type="RefSeq" id="WP_121246906.1">
    <property type="nucleotide sequence ID" value="NZ_RBIL01000001.1"/>
</dbReference>
<dbReference type="EMBL" id="RBIL01000001">
    <property type="protein sequence ID" value="RKQ90392.1"/>
    <property type="molecule type" value="Genomic_DNA"/>
</dbReference>
<evidence type="ECO:0000313" key="2">
    <source>
        <dbReference type="Proteomes" id="UP000278962"/>
    </source>
</evidence>
<evidence type="ECO:0000313" key="1">
    <source>
        <dbReference type="EMBL" id="RKQ90392.1"/>
    </source>
</evidence>
<dbReference type="Proteomes" id="UP000278962">
    <property type="component" value="Unassembled WGS sequence"/>
</dbReference>